<dbReference type="InterPro" id="IPR018252">
    <property type="entry name" value="Annexin_repeat_CS"/>
</dbReference>
<dbReference type="AlphaFoldDB" id="A0A3M7Q7U5"/>
<evidence type="ECO:0000256" key="3">
    <source>
        <dbReference type="ARBA" id="ARBA00007831"/>
    </source>
</evidence>
<proteinExistence type="inferred from homology"/>
<dbReference type="FunFam" id="1.10.220.10:FF:000005">
    <property type="entry name" value="Annexin"/>
    <property type="match status" value="1"/>
</dbReference>
<dbReference type="OrthoDB" id="37886at2759"/>
<dbReference type="PANTHER" id="PTHR10502:SF102">
    <property type="entry name" value="ANNEXIN B11"/>
    <property type="match status" value="1"/>
</dbReference>
<comment type="function">
    <text evidence="9">Involved in reproduction of the worm. Involved in host-parasite interaction. Delivered into the host cell by means of parasite exosomes. Binds to acidic phospholipid membranes in a calcium-dependent manner in vitro. Causes aggregation of liposomes in the presence of calcium, but not in its absence. Likely to promote membrane fusion. May provide structural integrity within the tegument.</text>
</comment>
<reference evidence="14 15" key="1">
    <citation type="journal article" date="2018" name="Sci. Rep.">
        <title>Genomic signatures of local adaptation to the degree of environmental predictability in rotifers.</title>
        <authorList>
            <person name="Franch-Gras L."/>
            <person name="Hahn C."/>
            <person name="Garcia-Roger E.M."/>
            <person name="Carmona M.J."/>
            <person name="Serra M."/>
            <person name="Gomez A."/>
        </authorList>
    </citation>
    <scope>NUCLEOTIDE SEQUENCE [LARGE SCALE GENOMIC DNA]</scope>
    <source>
        <strain evidence="14">HYR1</strain>
    </source>
</reference>
<organism evidence="14 15">
    <name type="scientific">Brachionus plicatilis</name>
    <name type="common">Marine rotifer</name>
    <name type="synonym">Brachionus muelleri</name>
    <dbReference type="NCBI Taxonomy" id="10195"/>
    <lineage>
        <taxon>Eukaryota</taxon>
        <taxon>Metazoa</taxon>
        <taxon>Spiralia</taxon>
        <taxon>Gnathifera</taxon>
        <taxon>Rotifera</taxon>
        <taxon>Eurotatoria</taxon>
        <taxon>Monogononta</taxon>
        <taxon>Pseudotrocha</taxon>
        <taxon>Ploima</taxon>
        <taxon>Brachionidae</taxon>
        <taxon>Brachionus</taxon>
    </lineage>
</organism>
<dbReference type="PRINTS" id="PR00196">
    <property type="entry name" value="ANNEXIN"/>
</dbReference>
<evidence type="ECO:0000313" key="14">
    <source>
        <dbReference type="EMBL" id="RNA07254.1"/>
    </source>
</evidence>
<name>A0A3M7Q7U5_BRAPC</name>
<dbReference type="PROSITE" id="PS00223">
    <property type="entry name" value="ANNEXIN_1"/>
    <property type="match status" value="1"/>
</dbReference>
<evidence type="ECO:0000256" key="5">
    <source>
        <dbReference type="ARBA" id="ARBA00022737"/>
    </source>
</evidence>
<keyword evidence="8 12" id="KW-0111">Calcium/phospholipid-binding</keyword>
<dbReference type="PROSITE" id="PS51897">
    <property type="entry name" value="ANNEXIN_2"/>
    <property type="match status" value="4"/>
</dbReference>
<keyword evidence="4" id="KW-0479">Metal-binding</keyword>
<dbReference type="FunFam" id="1.10.220.10:FF:000002">
    <property type="entry name" value="Annexin"/>
    <property type="match status" value="1"/>
</dbReference>
<dbReference type="GO" id="GO:0005886">
    <property type="term" value="C:plasma membrane"/>
    <property type="evidence" value="ECO:0007669"/>
    <property type="project" value="TreeGrafter"/>
</dbReference>
<evidence type="ECO:0000256" key="1">
    <source>
        <dbReference type="ARBA" id="ARBA00004340"/>
    </source>
</evidence>
<dbReference type="InterPro" id="IPR018502">
    <property type="entry name" value="Annexin_repeat"/>
</dbReference>
<dbReference type="Pfam" id="PF00191">
    <property type="entry name" value="Annexin"/>
    <property type="match status" value="4"/>
</dbReference>
<dbReference type="GO" id="GO:0012506">
    <property type="term" value="C:vesicle membrane"/>
    <property type="evidence" value="ECO:0007669"/>
    <property type="project" value="TreeGrafter"/>
</dbReference>
<evidence type="ECO:0000256" key="11">
    <source>
        <dbReference type="ARBA" id="ARBA00077076"/>
    </source>
</evidence>
<evidence type="ECO:0000256" key="7">
    <source>
        <dbReference type="ARBA" id="ARBA00023216"/>
    </source>
</evidence>
<evidence type="ECO:0000256" key="12">
    <source>
        <dbReference type="RuleBase" id="RU003540"/>
    </source>
</evidence>
<evidence type="ECO:0000313" key="15">
    <source>
        <dbReference type="Proteomes" id="UP000276133"/>
    </source>
</evidence>
<dbReference type="Proteomes" id="UP000276133">
    <property type="component" value="Unassembled WGS sequence"/>
</dbReference>
<comment type="caution">
    <text evidence="14">The sequence shown here is derived from an EMBL/GenBank/DDBJ whole genome shotgun (WGS) entry which is preliminary data.</text>
</comment>
<evidence type="ECO:0000256" key="4">
    <source>
        <dbReference type="ARBA" id="ARBA00022723"/>
    </source>
</evidence>
<comment type="subcellular location">
    <subcellularLocation>
        <location evidence="1">Host cell</location>
    </subcellularLocation>
    <subcellularLocation>
        <location evidence="2">Secreted</location>
        <location evidence="2">Extracellular exosome</location>
    </subcellularLocation>
    <subcellularLocation>
        <location evidence="10">Tegument</location>
    </subcellularLocation>
</comment>
<keyword evidence="5 12" id="KW-0677">Repeat</keyword>
<comment type="similarity">
    <text evidence="3 12">Belongs to the annexin family.</text>
</comment>
<dbReference type="GO" id="GO:0043657">
    <property type="term" value="C:host cell"/>
    <property type="evidence" value="ECO:0007669"/>
    <property type="project" value="UniProtKB-SubCell"/>
</dbReference>
<dbReference type="STRING" id="10195.A0A3M7Q7U5"/>
<keyword evidence="15" id="KW-1185">Reference proteome</keyword>
<evidence type="ECO:0000256" key="8">
    <source>
        <dbReference type="ARBA" id="ARBA00023302"/>
    </source>
</evidence>
<dbReference type="GO" id="GO:0001786">
    <property type="term" value="F:phosphatidylserine binding"/>
    <property type="evidence" value="ECO:0007669"/>
    <property type="project" value="TreeGrafter"/>
</dbReference>
<evidence type="ECO:0000256" key="10">
    <source>
        <dbReference type="ARBA" id="ARBA00060393"/>
    </source>
</evidence>
<keyword evidence="7 12" id="KW-0041">Annexin</keyword>
<protein>
    <recommendedName>
        <fullName evidence="11 12">Annexin</fullName>
    </recommendedName>
</protein>
<dbReference type="PANTHER" id="PTHR10502">
    <property type="entry name" value="ANNEXIN"/>
    <property type="match status" value="1"/>
</dbReference>
<dbReference type="GO" id="GO:0005544">
    <property type="term" value="F:calcium-dependent phospholipid binding"/>
    <property type="evidence" value="ECO:0007669"/>
    <property type="project" value="UniProtKB-KW"/>
</dbReference>
<dbReference type="InterPro" id="IPR001464">
    <property type="entry name" value="Annexin"/>
</dbReference>
<dbReference type="SMART" id="SM00335">
    <property type="entry name" value="ANX"/>
    <property type="match status" value="4"/>
</dbReference>
<dbReference type="FunFam" id="1.10.220.10:FF:000001">
    <property type="entry name" value="Annexin"/>
    <property type="match status" value="1"/>
</dbReference>
<dbReference type="GO" id="GO:0005737">
    <property type="term" value="C:cytoplasm"/>
    <property type="evidence" value="ECO:0007669"/>
    <property type="project" value="TreeGrafter"/>
</dbReference>
<dbReference type="SUPFAM" id="SSF47874">
    <property type="entry name" value="Annexin"/>
    <property type="match status" value="1"/>
</dbReference>
<evidence type="ECO:0000256" key="2">
    <source>
        <dbReference type="ARBA" id="ARBA00004550"/>
    </source>
</evidence>
<feature type="coiled-coil region" evidence="13">
    <location>
        <begin position="134"/>
        <end position="161"/>
    </location>
</feature>
<dbReference type="GO" id="GO:0005576">
    <property type="term" value="C:extracellular region"/>
    <property type="evidence" value="ECO:0007669"/>
    <property type="project" value="UniProtKB-SubCell"/>
</dbReference>
<dbReference type="InterPro" id="IPR037104">
    <property type="entry name" value="Annexin_sf"/>
</dbReference>
<evidence type="ECO:0000256" key="6">
    <source>
        <dbReference type="ARBA" id="ARBA00022837"/>
    </source>
</evidence>
<keyword evidence="6 12" id="KW-0106">Calcium</keyword>
<dbReference type="EMBL" id="REGN01007109">
    <property type="protein sequence ID" value="RNA07254.1"/>
    <property type="molecule type" value="Genomic_DNA"/>
</dbReference>
<evidence type="ECO:0000256" key="13">
    <source>
        <dbReference type="SAM" id="Coils"/>
    </source>
</evidence>
<accession>A0A3M7Q7U5</accession>
<evidence type="ECO:0000256" key="9">
    <source>
        <dbReference type="ARBA" id="ARBA00059330"/>
    </source>
</evidence>
<comment type="domain">
    <text evidence="12">A pair of annexin repeats may form one binding site for calcium and phospholipid.</text>
</comment>
<dbReference type="Gene3D" id="1.10.220.10">
    <property type="entry name" value="Annexin"/>
    <property type="match status" value="4"/>
</dbReference>
<gene>
    <name evidence="14" type="ORF">BpHYR1_005504</name>
</gene>
<dbReference type="GO" id="GO:0005634">
    <property type="term" value="C:nucleus"/>
    <property type="evidence" value="ECO:0007669"/>
    <property type="project" value="TreeGrafter"/>
</dbReference>
<keyword evidence="13" id="KW-0175">Coiled coil</keyword>
<sequence length="338" mass="38671">MVFVSILFPIANIFFFNILPKIPTLVFKPVCSDEEYEQIAESFHTALKGFGTDENRIIKEISSITNDQRQIVKEKYLLMYGKTLEEDLKSELKGDFEDMIIALLRPRFEYEAECLRDAIKGFGTRENVIIELLCTKESEEIEKLKQTYNELFERNLEEDLENEEGGSLGRLLRSIATGLRPSHSDVDLSLAQEEAQKLYDAGEGKSGTDESEFVRILASRSFSQLKATFDEYTNICGKDIEESVKSETHGSMESAFKAIVRNVRNRPAYFARQINKCIKGIGTKEKDLIRIIVSRCEIDMGDIKREYNEIFGESLFEELKKELRGDFEDIVLALVGTD</sequence>
<dbReference type="GO" id="GO:0005509">
    <property type="term" value="F:calcium ion binding"/>
    <property type="evidence" value="ECO:0007669"/>
    <property type="project" value="InterPro"/>
</dbReference>